<dbReference type="Gene3D" id="3.40.50.12370">
    <property type="match status" value="1"/>
</dbReference>
<evidence type="ECO:0000256" key="6">
    <source>
        <dbReference type="SAM" id="Phobius"/>
    </source>
</evidence>
<feature type="transmembrane region" description="Helical" evidence="6">
    <location>
        <begin position="140"/>
        <end position="158"/>
    </location>
</feature>
<feature type="transmembrane region" description="Helical" evidence="6">
    <location>
        <begin position="107"/>
        <end position="128"/>
    </location>
</feature>
<feature type="compositionally biased region" description="Basic and acidic residues" evidence="5">
    <location>
        <begin position="48"/>
        <end position="69"/>
    </location>
</feature>
<reference evidence="8 9" key="1">
    <citation type="journal article" date="2019" name="Int. J. Syst. Evol. Microbiol.">
        <title>The Global Catalogue of Microorganisms (GCM) 10K type strain sequencing project: providing services to taxonomists for standard genome sequencing and annotation.</title>
        <authorList>
            <consortium name="The Broad Institute Genomics Platform"/>
            <consortium name="The Broad Institute Genome Sequencing Center for Infectious Disease"/>
            <person name="Wu L."/>
            <person name="Ma J."/>
        </authorList>
    </citation>
    <scope>NUCLEOTIDE SEQUENCE [LARGE SCALE GENOMIC DNA]</scope>
    <source>
        <strain evidence="8 9">JCM 16328</strain>
    </source>
</reference>
<evidence type="ECO:0000313" key="9">
    <source>
        <dbReference type="Proteomes" id="UP001500420"/>
    </source>
</evidence>
<dbReference type="InterPro" id="IPR023271">
    <property type="entry name" value="Aquaporin-like"/>
</dbReference>
<name>A0AAV3TD55_9EURY</name>
<evidence type="ECO:0000256" key="3">
    <source>
        <dbReference type="ARBA" id="ARBA00022989"/>
    </source>
</evidence>
<feature type="compositionally biased region" description="Basic and acidic residues" evidence="5">
    <location>
        <begin position="23"/>
        <end position="41"/>
    </location>
</feature>
<dbReference type="GO" id="GO:0005886">
    <property type="term" value="C:plasma membrane"/>
    <property type="evidence" value="ECO:0007669"/>
    <property type="project" value="TreeGrafter"/>
</dbReference>
<evidence type="ECO:0000256" key="5">
    <source>
        <dbReference type="SAM" id="MobiDB-lite"/>
    </source>
</evidence>
<keyword evidence="9" id="KW-1185">Reference proteome</keyword>
<dbReference type="SUPFAM" id="SSF52402">
    <property type="entry name" value="Adenine nucleotide alpha hydrolases-like"/>
    <property type="match status" value="2"/>
</dbReference>
<dbReference type="Gene3D" id="1.20.1080.10">
    <property type="entry name" value="Glycerol uptake facilitator protein"/>
    <property type="match status" value="1"/>
</dbReference>
<keyword evidence="2 6" id="KW-0812">Transmembrane</keyword>
<feature type="transmembrane region" description="Helical" evidence="6">
    <location>
        <begin position="226"/>
        <end position="247"/>
    </location>
</feature>
<dbReference type="InterPro" id="IPR000292">
    <property type="entry name" value="For/NO2_transpt"/>
</dbReference>
<dbReference type="Pfam" id="PF01226">
    <property type="entry name" value="Form_Nir_trans"/>
    <property type="match status" value="1"/>
</dbReference>
<feature type="domain" description="UspA" evidence="7">
    <location>
        <begin position="375"/>
        <end position="509"/>
    </location>
</feature>
<accession>A0AAV3TD55</accession>
<protein>
    <submittedName>
        <fullName evidence="8">Amino acid permease</fullName>
    </submittedName>
</protein>
<evidence type="ECO:0000256" key="4">
    <source>
        <dbReference type="ARBA" id="ARBA00023136"/>
    </source>
</evidence>
<gene>
    <name evidence="8" type="ORF">GCM10009020_30430</name>
</gene>
<dbReference type="EMBL" id="BAAADV010000007">
    <property type="protein sequence ID" value="GAA0679742.1"/>
    <property type="molecule type" value="Genomic_DNA"/>
</dbReference>
<dbReference type="PANTHER" id="PTHR30520:SF2">
    <property type="entry name" value="INNER MEMBRANE PROTEIN YFDC"/>
    <property type="match status" value="1"/>
</dbReference>
<proteinExistence type="predicted"/>
<keyword evidence="4 6" id="KW-0472">Membrane</keyword>
<dbReference type="GO" id="GO:0015499">
    <property type="term" value="F:formate transmembrane transporter activity"/>
    <property type="evidence" value="ECO:0007669"/>
    <property type="project" value="TreeGrafter"/>
</dbReference>
<dbReference type="AlphaFoldDB" id="A0AAV3TD55"/>
<dbReference type="Proteomes" id="UP001500420">
    <property type="component" value="Unassembled WGS sequence"/>
</dbReference>
<dbReference type="InterPro" id="IPR006016">
    <property type="entry name" value="UspA"/>
</dbReference>
<comment type="caution">
    <text evidence="8">The sequence shown here is derived from an EMBL/GenBank/DDBJ whole genome shotgun (WGS) entry which is preliminary data.</text>
</comment>
<evidence type="ECO:0000313" key="8">
    <source>
        <dbReference type="EMBL" id="GAA0679742.1"/>
    </source>
</evidence>
<dbReference type="PANTHER" id="PTHR30520">
    <property type="entry name" value="FORMATE TRANSPORTER-RELATED"/>
    <property type="match status" value="1"/>
</dbReference>
<dbReference type="Pfam" id="PF00582">
    <property type="entry name" value="Usp"/>
    <property type="match status" value="1"/>
</dbReference>
<feature type="transmembrane region" description="Helical" evidence="6">
    <location>
        <begin position="259"/>
        <end position="278"/>
    </location>
</feature>
<evidence type="ECO:0000256" key="2">
    <source>
        <dbReference type="ARBA" id="ARBA00022692"/>
    </source>
</evidence>
<comment type="subcellular location">
    <subcellularLocation>
        <location evidence="1">Membrane</location>
        <topology evidence="1">Multi-pass membrane protein</topology>
    </subcellularLocation>
</comment>
<evidence type="ECO:0000256" key="1">
    <source>
        <dbReference type="ARBA" id="ARBA00004141"/>
    </source>
</evidence>
<keyword evidence="3 6" id="KW-1133">Transmembrane helix</keyword>
<organism evidence="8 9">
    <name type="scientific">Natronoarchaeum mannanilyticum</name>
    <dbReference type="NCBI Taxonomy" id="926360"/>
    <lineage>
        <taxon>Archaea</taxon>
        <taxon>Methanobacteriati</taxon>
        <taxon>Methanobacteriota</taxon>
        <taxon>Stenosarchaea group</taxon>
        <taxon>Halobacteria</taxon>
        <taxon>Halobacteriales</taxon>
        <taxon>Natronoarchaeaceae</taxon>
    </lineage>
</organism>
<evidence type="ECO:0000259" key="7">
    <source>
        <dbReference type="Pfam" id="PF00582"/>
    </source>
</evidence>
<feature type="region of interest" description="Disordered" evidence="5">
    <location>
        <begin position="1"/>
        <end position="69"/>
    </location>
</feature>
<sequence length="651" mass="70422">MSDPDGDDGVGGTGRGETTTHSSRNESREEGRGTGSGRRDIEDAEQTGLHDREQPDPEESVREAVERSRSGAPAVGAVVRDRFSSDEVFQRIVAAADEEITSGSRELFFSALAAGFAITITFLLYVSLYASTGGDPVLSALLYPLGFIYIIIGRYQLYTENTLPPVALTIERIASVPALLRNWGVVLAGNFTGGALGAAALAWGGVFSPEAATAAVSISQKGVATGWWPLFSKAAFAGLVVAGVVWVEYAARDTISRLAVVYLAFLAIPLGGLFHSVVSFTELMYLVFVGEGALLAGLWGFVLPVLLGNTIGGVLLVTVVNYFQTTEHRLESARFEGADRQLSADEWLFGRFAGRSYVPLIDTADAPRAQDAEFNLLVPIANPRTETQLVELACRIVGEREDAAVHVVHVVQTPERSPRGYGAEQRRQIVAESNELLEDARETARRHDVTCETSTVVSHRSFEEIFDIAERENADRVLMSWGDNRLWASGRAERPLSELTRSLPCDFLVLDGDDLDASRILLPTAGGPNCELSADVTHALQASVGSEVTLLHVVDGPDDRDAGEQFLADWAADHDLEDAVRVVDDSGDVERAIGRNAADHTLVVIGATEEGLLSRLATDSLHYDVIEEVDVPILFAERASDRSLRDRLFGR</sequence>
<feature type="transmembrane region" description="Helical" evidence="6">
    <location>
        <begin position="179"/>
        <end position="206"/>
    </location>
</feature>
<feature type="transmembrane region" description="Helical" evidence="6">
    <location>
        <begin position="298"/>
        <end position="323"/>
    </location>
</feature>